<sequence>MPRLELNPNFTDPDAFYAALTEAHRERDEAQSERINARLILLLANHIGDQQVLEEALEIATQAAEPRATETEARQQEQHG</sequence>
<dbReference type="Proteomes" id="UP000063387">
    <property type="component" value="Chromosome"/>
</dbReference>
<dbReference type="STRING" id="507626.LOKO_00975"/>
<evidence type="ECO:0000313" key="2">
    <source>
        <dbReference type="Proteomes" id="UP000063387"/>
    </source>
</evidence>
<reference evidence="1 2" key="1">
    <citation type="journal article" date="2016" name="Genome Announc.">
        <title>Draft Genome Sequence of 'Halomonas chromatireducens' Strain AGD 8-3, a Haloalkaliphilic Chromate- and Selenite-Reducing Gammaproteobacterium.</title>
        <authorList>
            <person name="Sharko F.S."/>
            <person name="Shapovalova A.A."/>
            <person name="Tsygankova S.V."/>
            <person name="Komova A.V."/>
            <person name="Boulygina E.S."/>
            <person name="Teslyuk A.B."/>
            <person name="Gotovtsev P.M."/>
            <person name="Namsaraev Z.B."/>
            <person name="Khijniak T.V."/>
            <person name="Nedoluzhko A.V."/>
            <person name="Vasilov R.G."/>
        </authorList>
    </citation>
    <scope>NUCLEOTIDE SEQUENCE [LARGE SCALE GENOMIC DNA]</scope>
    <source>
        <strain evidence="1 2">AGD 8-3</strain>
    </source>
</reference>
<dbReference type="PATRIC" id="fig|507626.3.peg.965"/>
<organism evidence="1 2">
    <name type="scientific">Halomonas chromatireducens</name>
    <dbReference type="NCBI Taxonomy" id="507626"/>
    <lineage>
        <taxon>Bacteria</taxon>
        <taxon>Pseudomonadati</taxon>
        <taxon>Pseudomonadota</taxon>
        <taxon>Gammaproteobacteria</taxon>
        <taxon>Oceanospirillales</taxon>
        <taxon>Halomonadaceae</taxon>
        <taxon>Halomonas</taxon>
    </lineage>
</organism>
<accession>A0A109UL77</accession>
<protein>
    <recommendedName>
        <fullName evidence="3">DUF2783 domain-containing protein</fullName>
    </recommendedName>
</protein>
<dbReference type="EMBL" id="CP014226">
    <property type="protein sequence ID" value="AMD00052.1"/>
    <property type="molecule type" value="Genomic_DNA"/>
</dbReference>
<dbReference type="InterPro" id="IPR021233">
    <property type="entry name" value="DUF2783"/>
</dbReference>
<keyword evidence="2" id="KW-1185">Reference proteome</keyword>
<evidence type="ECO:0008006" key="3">
    <source>
        <dbReference type="Google" id="ProtNLM"/>
    </source>
</evidence>
<proteinExistence type="predicted"/>
<dbReference type="Pfam" id="PF10932">
    <property type="entry name" value="DUF2783"/>
    <property type="match status" value="1"/>
</dbReference>
<evidence type="ECO:0000313" key="1">
    <source>
        <dbReference type="EMBL" id="AMD00052.1"/>
    </source>
</evidence>
<dbReference type="RefSeq" id="WP_066445801.1">
    <property type="nucleotide sequence ID" value="NZ_CP014226.1"/>
</dbReference>
<gene>
    <name evidence="1" type="ORF">LOKO_00975</name>
</gene>
<reference evidence="1 2" key="2">
    <citation type="submission" date="2016-02" db="EMBL/GenBank/DDBJ databases">
        <authorList>
            <person name="Wen L."/>
            <person name="He K."/>
            <person name="Yang H."/>
        </authorList>
    </citation>
    <scope>NUCLEOTIDE SEQUENCE [LARGE SCALE GENOMIC DNA]</scope>
    <source>
        <strain evidence="1 2">AGD 8-3</strain>
    </source>
</reference>
<dbReference type="AlphaFoldDB" id="A0A109UL77"/>
<dbReference type="KEGG" id="hco:LOKO_00975"/>
<dbReference type="OrthoDB" id="6460891at2"/>
<name>A0A109UL77_9GAMM</name>